<organism evidence="1 2">
    <name type="scientific">Mycobacterium tuberculosis</name>
    <dbReference type="NCBI Taxonomy" id="1773"/>
    <lineage>
        <taxon>Bacteria</taxon>
        <taxon>Bacillati</taxon>
        <taxon>Actinomycetota</taxon>
        <taxon>Actinomycetes</taxon>
        <taxon>Mycobacteriales</taxon>
        <taxon>Mycobacteriaceae</taxon>
        <taxon>Mycobacterium</taxon>
        <taxon>Mycobacterium tuberculosis complex</taxon>
    </lineage>
</organism>
<evidence type="ECO:0000313" key="2">
    <source>
        <dbReference type="Proteomes" id="UP000048600"/>
    </source>
</evidence>
<dbReference type="Proteomes" id="UP000048600">
    <property type="component" value="Unassembled WGS sequence"/>
</dbReference>
<gene>
    <name evidence="1" type="ORF">ERS007741_04830</name>
</gene>
<dbReference type="EMBL" id="CHKL01001398">
    <property type="protein sequence ID" value="COX96924.1"/>
    <property type="molecule type" value="Genomic_DNA"/>
</dbReference>
<name>A0A655JTL0_MYCTX</name>
<proteinExistence type="predicted"/>
<protein>
    <submittedName>
        <fullName evidence="1">Uncharacterized protein</fullName>
    </submittedName>
</protein>
<sequence length="59" mass="6261">MLTGSISFSRLKLIHVSIRSFVNTPPSVRYSWSASRRSITSDSWVGVCGILAASSGGSS</sequence>
<evidence type="ECO:0000313" key="1">
    <source>
        <dbReference type="EMBL" id="COX96924.1"/>
    </source>
</evidence>
<dbReference type="AlphaFoldDB" id="A0A655JTL0"/>
<reference evidence="1 2" key="1">
    <citation type="submission" date="2015-03" db="EMBL/GenBank/DDBJ databases">
        <authorList>
            <consortium name="Pathogen Informatics"/>
        </authorList>
    </citation>
    <scope>NUCLEOTIDE SEQUENCE [LARGE SCALE GENOMIC DNA]</scope>
    <source>
        <strain evidence="1 2">P00601463</strain>
    </source>
</reference>
<accession>A0A655JTL0</accession>